<dbReference type="PROSITE" id="PS00041">
    <property type="entry name" value="HTH_ARAC_FAMILY_1"/>
    <property type="match status" value="1"/>
</dbReference>
<keyword evidence="6" id="KW-1185">Reference proteome</keyword>
<dbReference type="RefSeq" id="WP_204697708.1">
    <property type="nucleotide sequence ID" value="NZ_JAFBEC010000006.1"/>
</dbReference>
<keyword evidence="3" id="KW-0804">Transcription</keyword>
<dbReference type="PANTHER" id="PTHR47504">
    <property type="entry name" value="RIGHT ORIGIN-BINDING PROTEIN"/>
    <property type="match status" value="1"/>
</dbReference>
<dbReference type="SUPFAM" id="SSF46689">
    <property type="entry name" value="Homeodomain-like"/>
    <property type="match status" value="2"/>
</dbReference>
<keyword evidence="2" id="KW-0238">DNA-binding</keyword>
<evidence type="ECO:0000313" key="5">
    <source>
        <dbReference type="EMBL" id="MBM7633150.1"/>
    </source>
</evidence>
<keyword evidence="1" id="KW-0805">Transcription regulation</keyword>
<gene>
    <name evidence="5" type="ORF">JOD17_002244</name>
</gene>
<dbReference type="PANTHER" id="PTHR47504:SF5">
    <property type="entry name" value="RIGHT ORIGIN-BINDING PROTEIN"/>
    <property type="match status" value="1"/>
</dbReference>
<dbReference type="InterPro" id="IPR009057">
    <property type="entry name" value="Homeodomain-like_sf"/>
</dbReference>
<proteinExistence type="predicted"/>
<dbReference type="Proteomes" id="UP000741863">
    <property type="component" value="Unassembled WGS sequence"/>
</dbReference>
<evidence type="ECO:0000313" key="6">
    <source>
        <dbReference type="Proteomes" id="UP000741863"/>
    </source>
</evidence>
<sequence>MDVLKRMNDAIDYIEKNLDQKVNYKEVASIAQFSDHHFRRMFSFITGVSIAEYVRRRRLTLAAFDLKHPHVRVIDVAMKYGYDSPDAFSRAFQSLHGITPSEVYYSDASLRAFPPMTFQFMIKGAVEMEYRIVEKEAFTVVGKKENVVMGEGGEFAPKLWEQLETIEDQLKPYDHSSFPGILHISNAKQSNDVTYMIATATDQQTTGEFESFTIPAKTWAVFHAQGPMPEAMLKTWERVYSEWVPMTEYELDEAPEMIRSIEEKIEIWVAVKPNATVRF</sequence>
<dbReference type="SMART" id="SM00342">
    <property type="entry name" value="HTH_ARAC"/>
    <property type="match status" value="1"/>
</dbReference>
<reference evidence="5 6" key="1">
    <citation type="submission" date="2021-01" db="EMBL/GenBank/DDBJ databases">
        <title>Genomic Encyclopedia of Type Strains, Phase IV (KMG-IV): sequencing the most valuable type-strain genomes for metagenomic binning, comparative biology and taxonomic classification.</title>
        <authorList>
            <person name="Goeker M."/>
        </authorList>
    </citation>
    <scope>NUCLEOTIDE SEQUENCE [LARGE SCALE GENOMIC DNA]</scope>
    <source>
        <strain evidence="5 6">DSM 25540</strain>
    </source>
</reference>
<dbReference type="InterPro" id="IPR018062">
    <property type="entry name" value="HTH_AraC-typ_CS"/>
</dbReference>
<dbReference type="Pfam" id="PF12833">
    <property type="entry name" value="HTH_18"/>
    <property type="match status" value="1"/>
</dbReference>
<dbReference type="Gene3D" id="1.10.10.60">
    <property type="entry name" value="Homeodomain-like"/>
    <property type="match status" value="2"/>
</dbReference>
<dbReference type="InterPro" id="IPR011256">
    <property type="entry name" value="Reg_factor_effector_dom_sf"/>
</dbReference>
<dbReference type="Gene3D" id="3.20.80.10">
    <property type="entry name" value="Regulatory factor, effector binding domain"/>
    <property type="match status" value="1"/>
</dbReference>
<dbReference type="InterPro" id="IPR010499">
    <property type="entry name" value="AraC_E-bd"/>
</dbReference>
<dbReference type="Pfam" id="PF06445">
    <property type="entry name" value="GyrI-like"/>
    <property type="match status" value="1"/>
</dbReference>
<evidence type="ECO:0000256" key="1">
    <source>
        <dbReference type="ARBA" id="ARBA00023015"/>
    </source>
</evidence>
<dbReference type="EMBL" id="JAFBEC010000006">
    <property type="protein sequence ID" value="MBM7633150.1"/>
    <property type="molecule type" value="Genomic_DNA"/>
</dbReference>
<accession>A0ABS2PCK5</accession>
<dbReference type="InterPro" id="IPR018060">
    <property type="entry name" value="HTH_AraC"/>
</dbReference>
<dbReference type="InterPro" id="IPR029442">
    <property type="entry name" value="GyrI-like"/>
</dbReference>
<organism evidence="5 6">
    <name type="scientific">Geomicrobium sediminis</name>
    <dbReference type="NCBI Taxonomy" id="1347788"/>
    <lineage>
        <taxon>Bacteria</taxon>
        <taxon>Bacillati</taxon>
        <taxon>Bacillota</taxon>
        <taxon>Bacilli</taxon>
        <taxon>Bacillales</taxon>
        <taxon>Geomicrobium</taxon>
    </lineage>
</organism>
<dbReference type="InterPro" id="IPR050959">
    <property type="entry name" value="MarA-like"/>
</dbReference>
<dbReference type="PROSITE" id="PS01124">
    <property type="entry name" value="HTH_ARAC_FAMILY_2"/>
    <property type="match status" value="1"/>
</dbReference>
<dbReference type="PRINTS" id="PR00032">
    <property type="entry name" value="HTHARAC"/>
</dbReference>
<comment type="caution">
    <text evidence="5">The sequence shown here is derived from an EMBL/GenBank/DDBJ whole genome shotgun (WGS) entry which is preliminary data.</text>
</comment>
<evidence type="ECO:0000256" key="3">
    <source>
        <dbReference type="ARBA" id="ARBA00023163"/>
    </source>
</evidence>
<dbReference type="SMART" id="SM00871">
    <property type="entry name" value="AraC_E_bind"/>
    <property type="match status" value="1"/>
</dbReference>
<evidence type="ECO:0000259" key="4">
    <source>
        <dbReference type="PROSITE" id="PS01124"/>
    </source>
</evidence>
<dbReference type="SUPFAM" id="SSF55136">
    <property type="entry name" value="Probable bacterial effector-binding domain"/>
    <property type="match status" value="1"/>
</dbReference>
<evidence type="ECO:0000256" key="2">
    <source>
        <dbReference type="ARBA" id="ARBA00023125"/>
    </source>
</evidence>
<dbReference type="InterPro" id="IPR020449">
    <property type="entry name" value="Tscrpt_reg_AraC-type_HTH"/>
</dbReference>
<feature type="domain" description="HTH araC/xylS-type" evidence="4">
    <location>
        <begin position="8"/>
        <end position="106"/>
    </location>
</feature>
<name>A0ABS2PCK5_9BACL</name>
<protein>
    <submittedName>
        <fullName evidence="5">AraC family transcriptional regulator</fullName>
    </submittedName>
</protein>